<dbReference type="PROSITE" id="PS00523">
    <property type="entry name" value="SULFATASE_1"/>
    <property type="match status" value="1"/>
</dbReference>
<proteinExistence type="inferred from homology"/>
<dbReference type="PANTHER" id="PTHR45953">
    <property type="entry name" value="IDURONATE 2-SULFATASE"/>
    <property type="match status" value="1"/>
</dbReference>
<reference evidence="5" key="1">
    <citation type="submission" date="2020-01" db="EMBL/GenBank/DDBJ databases">
        <authorList>
            <person name="Yang Y."/>
            <person name="Kwon Y.M."/>
        </authorList>
    </citation>
    <scope>NUCLEOTIDE SEQUENCE</scope>
    <source>
        <strain evidence="5">PG104</strain>
        <plasmid evidence="5">unnamed3</plasmid>
    </source>
</reference>
<dbReference type="KEGG" id="fap:GR316_13240"/>
<evidence type="ECO:0000313" key="6">
    <source>
        <dbReference type="Proteomes" id="UP000679284"/>
    </source>
</evidence>
<organism evidence="5 6">
    <name type="scientific">Falsirhodobacter algicola</name>
    <dbReference type="NCBI Taxonomy" id="2692330"/>
    <lineage>
        <taxon>Bacteria</taxon>
        <taxon>Pseudomonadati</taxon>
        <taxon>Pseudomonadota</taxon>
        <taxon>Alphaproteobacteria</taxon>
        <taxon>Rhodobacterales</taxon>
        <taxon>Paracoccaceae</taxon>
        <taxon>Falsirhodobacter</taxon>
    </lineage>
</organism>
<dbReference type="InterPro" id="IPR017850">
    <property type="entry name" value="Alkaline_phosphatase_core_sf"/>
</dbReference>
<accession>A0A8J8MWF5</accession>
<protein>
    <submittedName>
        <fullName evidence="5">Sulfatase-like hydrolase/transferase</fullName>
    </submittedName>
</protein>
<dbReference type="Pfam" id="PF00884">
    <property type="entry name" value="Sulfatase"/>
    <property type="match status" value="1"/>
</dbReference>
<comment type="similarity">
    <text evidence="1">Belongs to the sulfatase family.</text>
</comment>
<evidence type="ECO:0000256" key="2">
    <source>
        <dbReference type="ARBA" id="ARBA00022723"/>
    </source>
</evidence>
<keyword evidence="2" id="KW-0479">Metal-binding</keyword>
<name>A0A8J8MWF5_9RHOB</name>
<dbReference type="PANTHER" id="PTHR45953:SF1">
    <property type="entry name" value="IDURONATE 2-SULFATASE"/>
    <property type="match status" value="1"/>
</dbReference>
<keyword evidence="6" id="KW-1185">Reference proteome</keyword>
<keyword evidence="3 5" id="KW-0378">Hydrolase</keyword>
<dbReference type="InterPro" id="IPR000917">
    <property type="entry name" value="Sulfatase_N"/>
</dbReference>
<gene>
    <name evidence="5" type="ORF">GR316_13240</name>
</gene>
<dbReference type="Gene3D" id="3.40.720.10">
    <property type="entry name" value="Alkaline Phosphatase, subunit A"/>
    <property type="match status" value="1"/>
</dbReference>
<dbReference type="AlphaFoldDB" id="A0A8J8MWF5"/>
<feature type="domain" description="Sulfatase N-terminal" evidence="4">
    <location>
        <begin position="5"/>
        <end position="361"/>
    </location>
</feature>
<dbReference type="RefSeq" id="WP_211785518.1">
    <property type="nucleotide sequence ID" value="NZ_CP047292.1"/>
</dbReference>
<dbReference type="Proteomes" id="UP000679284">
    <property type="component" value="Plasmid unnamed3"/>
</dbReference>
<dbReference type="GO" id="GO:0008484">
    <property type="term" value="F:sulfuric ester hydrolase activity"/>
    <property type="evidence" value="ECO:0007669"/>
    <property type="project" value="TreeGrafter"/>
</dbReference>
<keyword evidence="5" id="KW-0614">Plasmid</keyword>
<dbReference type="GO" id="GO:0046872">
    <property type="term" value="F:metal ion binding"/>
    <property type="evidence" value="ECO:0007669"/>
    <property type="project" value="UniProtKB-KW"/>
</dbReference>
<sequence length="479" mass="54999">MTQTPNIVFILTDQQRYDTIAALGFPHVHTPNLDRLVKEGTSFDGCHVTSPSCSPSRASLFTGTYPHTNGVFRNDERWNYSWVSDLNAGGYRCVNVGKMHTWPVEGAFGFHERHVTENKDRAHPNLPFYLDNWDKAIWTRGFEKPSRQTYRRRDDYRDALGAFVWDLPEDLHPDVFVPQTACMWLDRYSGSEPFFLQIGIPGPHPPYDPTQRFLDMYEGKEFPAPIRDYDLESQPAPFRALRGNHLGDDHDAVVHLKDPTDEQMQRQRAHYFANVTMIDEQVGRILEALERRGVLEETIIVFASDHGDCLNDHGHSQKWNMYEQSVHVPTIFWGPGIPAGRRVDDLVSLMDLGPTILELAGLTPPAWMEAQSLRPYFGDARPPRRDCVFAEHARDAILTGTEFVSMVRHGDWKLVHFVDTDEGQLFNLADDPGERVNRWDDPACAGRRMELIHRLLDWRIRSDLRTQGFRNVLARAVPA</sequence>
<geneLocation type="plasmid" evidence="5 6">
    <name>unnamed3</name>
</geneLocation>
<dbReference type="SUPFAM" id="SSF53649">
    <property type="entry name" value="Alkaline phosphatase-like"/>
    <property type="match status" value="1"/>
</dbReference>
<evidence type="ECO:0000259" key="4">
    <source>
        <dbReference type="Pfam" id="PF00884"/>
    </source>
</evidence>
<evidence type="ECO:0000256" key="3">
    <source>
        <dbReference type="ARBA" id="ARBA00022801"/>
    </source>
</evidence>
<evidence type="ECO:0000313" key="5">
    <source>
        <dbReference type="EMBL" id="QUS37338.1"/>
    </source>
</evidence>
<evidence type="ECO:0000256" key="1">
    <source>
        <dbReference type="ARBA" id="ARBA00008779"/>
    </source>
</evidence>
<dbReference type="EMBL" id="CP047292">
    <property type="protein sequence ID" value="QUS37338.1"/>
    <property type="molecule type" value="Genomic_DNA"/>
</dbReference>
<dbReference type="InterPro" id="IPR024607">
    <property type="entry name" value="Sulfatase_CS"/>
</dbReference>
<dbReference type="GO" id="GO:0005737">
    <property type="term" value="C:cytoplasm"/>
    <property type="evidence" value="ECO:0007669"/>
    <property type="project" value="TreeGrafter"/>
</dbReference>